<dbReference type="PROSITE" id="PS51981">
    <property type="entry name" value="ZF_RZ"/>
    <property type="match status" value="1"/>
</dbReference>
<dbReference type="Pfam" id="PF20173">
    <property type="entry name" value="ZnF_RZ-type"/>
    <property type="match status" value="1"/>
</dbReference>
<dbReference type="InterPro" id="IPR018957">
    <property type="entry name" value="Znf_C3HC4_RING-type"/>
</dbReference>
<keyword evidence="2" id="KW-0963">Cytoplasm</keyword>
<gene>
    <name evidence="11 12" type="primary">LOC106466878</name>
</gene>
<evidence type="ECO:0000259" key="9">
    <source>
        <dbReference type="PROSITE" id="PS51981"/>
    </source>
</evidence>
<dbReference type="InterPro" id="IPR013083">
    <property type="entry name" value="Znf_RING/FYVE/PHD"/>
</dbReference>
<evidence type="ECO:0000256" key="2">
    <source>
        <dbReference type="ARBA" id="ARBA00022490"/>
    </source>
</evidence>
<protein>
    <submittedName>
        <fullName evidence="11 12">E3 ubiquitin-protein ligase rnf213-alpha-like isoform X1</fullName>
    </submittedName>
</protein>
<feature type="domain" description="RZ-type" evidence="9">
    <location>
        <begin position="801"/>
        <end position="870"/>
    </location>
</feature>
<keyword evidence="3" id="KW-0479">Metal-binding</keyword>
<evidence type="ECO:0000313" key="11">
    <source>
        <dbReference type="RefSeq" id="XP_022250653.1"/>
    </source>
</evidence>
<keyword evidence="4 7" id="KW-0863">Zinc-finger</keyword>
<dbReference type="RefSeq" id="XP_022250654.1">
    <property type="nucleotide sequence ID" value="XM_022394946.1"/>
</dbReference>
<evidence type="ECO:0000259" key="8">
    <source>
        <dbReference type="PROSITE" id="PS50089"/>
    </source>
</evidence>
<evidence type="ECO:0000256" key="4">
    <source>
        <dbReference type="ARBA" id="ARBA00022771"/>
    </source>
</evidence>
<dbReference type="RefSeq" id="XP_022250653.1">
    <property type="nucleotide sequence ID" value="XM_022394945.1"/>
</dbReference>
<keyword evidence="10" id="KW-1185">Reference proteome</keyword>
<evidence type="ECO:0000256" key="7">
    <source>
        <dbReference type="PROSITE-ProRule" id="PRU00175"/>
    </source>
</evidence>
<dbReference type="GeneID" id="106466878"/>
<accession>A0ABM1T448</accession>
<dbReference type="PROSITE" id="PS50089">
    <property type="entry name" value="ZF_RING_2"/>
    <property type="match status" value="1"/>
</dbReference>
<dbReference type="Pfam" id="PF00097">
    <property type="entry name" value="zf-C3HC4"/>
    <property type="match status" value="1"/>
</dbReference>
<keyword evidence="5" id="KW-0862">Zinc</keyword>
<evidence type="ECO:0000256" key="3">
    <source>
        <dbReference type="ARBA" id="ARBA00022723"/>
    </source>
</evidence>
<sequence length="1069" mass="123743">MDYVHLIEKGNGKPREEIHVQNDSFGKILNFSAEFPFSWLVIQHVEEMKNVILQEKVAIQQNEENILQKTFSLSKLGVVLNQYISRDAEGFFNRYLHDFIHIHYKVNSYDEIVILSEGFKSAVFENINDPKRKESSIKVVDNEFKLCWLYIHLVNDLVYERLQNVLYLTTTFPDISPFLKDYVQNRSVLEEMVLDALSLQVCCELLNDHFEKNLLSEQHGEWFKEIQKVKPVVEQILSTKDKYGRRRDKILDDCRPLWQKISLVGLFIENVYLTATESKEKKEIGKKLKLFWKGFRENINMKSAESFKVLRMILQNLNVNVAKIHLSGGVDQCSLCLEPPKDPVVLPCDDVNCQNCILNWLQLHSIPQCPKCKKVIPEDYELLPTRESREAVERHGKFRQRCNLFFIEVLSRYCFSGNSPPDDTVIKELIRLITVNKNENLQTRNMTVFDVDYVDPTPVIRSYLLKLLLPYRNSLEHHLNDFLQESYKIIGQDEELNILVLDSLEDYISTFPLHSSEMEAKALQIAVSLLQKFSSYNECQELNLSFLEAVASIRFSLRVYAFVLYKNYNSKSKKTQNVEHLDQNLFSILELLVKELVEVHHNKTTNFIQQFLIQILSLDYNLDFVYKLKKNHKLQWIVPVMLQQEEDSRPDYFVVLGDEYVHLRKTMSEALIKKDFNGVKDLLQSGAYSNEQGKVIVFAALLTEVTSQKSLDLEFNEALKSILNTLEWPQHLKNMAELLSHPEMVQLNPYMQQGEDRILSTLVYHWIFILLCKSHLNNLLRPFTHMTSSPAMTANMFYPTMEEDFRIEAQALFKETTWYECVNGHPYTVANCGAPMIKSKCSECGSDIGGTNHNSVQGVTEMKMYDPSKQGHILGDSDSCPAAPVAVRKLGTLHLTIVRFCMHASMLYGGMHAPQEFRGVIKPPVQDVVPFIWKHLELNFQQLQRALNQSVEDTAVSIHLFFDAIGNKRCTVQYNDKLATKADRALWEEAFADVILPNVFQYCNTYHKDSKQRLLTDERVSTNHLFQIIYKAQNVIPIFHSLVKFLLCGTIASRLLKTNFVPSLNNSKG</sequence>
<dbReference type="Gene3D" id="3.30.40.10">
    <property type="entry name" value="Zinc/RING finger domain, C3HC4 (zinc finger)"/>
    <property type="match status" value="1"/>
</dbReference>
<dbReference type="PANTHER" id="PTHR22605:SF16">
    <property type="entry name" value="E3 UBIQUITIN-PROTEIN LIGASE RNF213"/>
    <property type="match status" value="1"/>
</dbReference>
<feature type="domain" description="RING-type" evidence="8">
    <location>
        <begin position="333"/>
        <end position="373"/>
    </location>
</feature>
<evidence type="ECO:0000256" key="5">
    <source>
        <dbReference type="ARBA" id="ARBA00022833"/>
    </source>
</evidence>
<name>A0ABM1T448_LIMPO</name>
<dbReference type="PANTHER" id="PTHR22605">
    <property type="entry name" value="RZ-TYPE DOMAIN-CONTAINING PROTEIN"/>
    <property type="match status" value="1"/>
</dbReference>
<keyword evidence="6" id="KW-0391">Immunity</keyword>
<evidence type="ECO:0000256" key="6">
    <source>
        <dbReference type="ARBA" id="ARBA00022859"/>
    </source>
</evidence>
<dbReference type="InterPro" id="IPR001841">
    <property type="entry name" value="Znf_RING"/>
</dbReference>
<evidence type="ECO:0000313" key="12">
    <source>
        <dbReference type="RefSeq" id="XP_022250654.1"/>
    </source>
</evidence>
<comment type="subcellular location">
    <subcellularLocation>
        <location evidence="1">Cytoplasm</location>
    </subcellularLocation>
</comment>
<dbReference type="InterPro" id="IPR046439">
    <property type="entry name" value="ZF_RZ_dom"/>
</dbReference>
<reference evidence="11 12" key="1">
    <citation type="submission" date="2025-05" db="UniProtKB">
        <authorList>
            <consortium name="RefSeq"/>
        </authorList>
    </citation>
    <scope>IDENTIFICATION</scope>
    <source>
        <tissue evidence="11 12">Muscle</tissue>
    </source>
</reference>
<proteinExistence type="predicted"/>
<evidence type="ECO:0000313" key="10">
    <source>
        <dbReference type="Proteomes" id="UP000694941"/>
    </source>
</evidence>
<evidence type="ECO:0000256" key="1">
    <source>
        <dbReference type="ARBA" id="ARBA00004496"/>
    </source>
</evidence>
<organism evidence="10 12">
    <name type="scientific">Limulus polyphemus</name>
    <name type="common">Atlantic horseshoe crab</name>
    <dbReference type="NCBI Taxonomy" id="6850"/>
    <lineage>
        <taxon>Eukaryota</taxon>
        <taxon>Metazoa</taxon>
        <taxon>Ecdysozoa</taxon>
        <taxon>Arthropoda</taxon>
        <taxon>Chelicerata</taxon>
        <taxon>Merostomata</taxon>
        <taxon>Xiphosura</taxon>
        <taxon>Limulidae</taxon>
        <taxon>Limulus</taxon>
    </lineage>
</organism>
<dbReference type="InterPro" id="IPR031248">
    <property type="entry name" value="RNF213"/>
</dbReference>
<dbReference type="Proteomes" id="UP000694941">
    <property type="component" value="Unplaced"/>
</dbReference>
<dbReference type="SUPFAM" id="SSF57850">
    <property type="entry name" value="RING/U-box"/>
    <property type="match status" value="1"/>
</dbReference>